<evidence type="ECO:0000259" key="4">
    <source>
        <dbReference type="PROSITE" id="PS50042"/>
    </source>
</evidence>
<reference evidence="5" key="1">
    <citation type="submission" date="2023-01" db="EMBL/GenBank/DDBJ databases">
        <title>Whole genome sequence of Paucibacter sp. S2-9 isolated from pond sediment.</title>
        <authorList>
            <person name="Jung J.Y."/>
        </authorList>
    </citation>
    <scope>NUCLEOTIDE SEQUENCE</scope>
    <source>
        <strain evidence="5">S2-9</strain>
    </source>
</reference>
<dbReference type="PANTHER" id="PTHR24567">
    <property type="entry name" value="CRP FAMILY TRANSCRIPTIONAL REGULATORY PROTEIN"/>
    <property type="match status" value="1"/>
</dbReference>
<dbReference type="AlphaFoldDB" id="A0AA95NJK9"/>
<dbReference type="GO" id="GO:0003700">
    <property type="term" value="F:DNA-binding transcription factor activity"/>
    <property type="evidence" value="ECO:0007669"/>
    <property type="project" value="TreeGrafter"/>
</dbReference>
<dbReference type="Proteomes" id="UP001177769">
    <property type="component" value="Chromosome"/>
</dbReference>
<dbReference type="InterPro" id="IPR012318">
    <property type="entry name" value="HTH_CRP"/>
</dbReference>
<dbReference type="Gene3D" id="2.60.120.10">
    <property type="entry name" value="Jelly Rolls"/>
    <property type="match status" value="1"/>
</dbReference>
<protein>
    <submittedName>
        <fullName evidence="5">Crp/Fnr family transcriptional regulator</fullName>
    </submittedName>
</protein>
<feature type="domain" description="Cyclic nucleotide-binding" evidence="4">
    <location>
        <begin position="8"/>
        <end position="92"/>
    </location>
</feature>
<keyword evidence="3" id="KW-0804">Transcription</keyword>
<proteinExistence type="predicted"/>
<dbReference type="InterPro" id="IPR014710">
    <property type="entry name" value="RmlC-like_jellyroll"/>
</dbReference>
<keyword evidence="6" id="KW-1185">Reference proteome</keyword>
<dbReference type="PANTHER" id="PTHR24567:SF74">
    <property type="entry name" value="HTH-TYPE TRANSCRIPTIONAL REGULATOR ARCR"/>
    <property type="match status" value="1"/>
</dbReference>
<dbReference type="InterPro" id="IPR000595">
    <property type="entry name" value="cNMP-bd_dom"/>
</dbReference>
<dbReference type="SUPFAM" id="SSF46785">
    <property type="entry name" value="Winged helix' DNA-binding domain"/>
    <property type="match status" value="1"/>
</dbReference>
<dbReference type="PROSITE" id="PS50042">
    <property type="entry name" value="CNMP_BINDING_3"/>
    <property type="match status" value="1"/>
</dbReference>
<gene>
    <name evidence="5" type="ORF">PFX98_00295</name>
</gene>
<dbReference type="KEGG" id="pais:PFX98_00295"/>
<sequence length="228" mass="25029">MSLAENLLIQALPRPERQRLLAAGEAVPLHLSEVLCESGEATRFVYFPRSGFISLVAQIDQHGLEVGMIGREGMLGLQLTLGVQRTPLRALVQGPGLAWRMSGPVFRRELALSPALRLSLQHYLYVRMAQSASAAGCLRFHQIGPRLARWLLMSQDRAGLDSFHVTHEFLAYMLGVRRVGITVAAGLLQGQGLIRYHRGEIQVLDRAGLEAAACSCYASDCAVHRDCS</sequence>
<accession>A0AA95NJK9</accession>
<dbReference type="SUPFAM" id="SSF51206">
    <property type="entry name" value="cAMP-binding domain-like"/>
    <property type="match status" value="1"/>
</dbReference>
<dbReference type="Gene3D" id="1.10.10.10">
    <property type="entry name" value="Winged helix-like DNA-binding domain superfamily/Winged helix DNA-binding domain"/>
    <property type="match status" value="1"/>
</dbReference>
<dbReference type="Pfam" id="PF13545">
    <property type="entry name" value="HTH_Crp_2"/>
    <property type="match status" value="1"/>
</dbReference>
<keyword evidence="1" id="KW-0805">Transcription regulation</keyword>
<dbReference type="GO" id="GO:0003677">
    <property type="term" value="F:DNA binding"/>
    <property type="evidence" value="ECO:0007669"/>
    <property type="project" value="UniProtKB-KW"/>
</dbReference>
<name>A0AA95NJK9_9BURK</name>
<keyword evidence="2" id="KW-0238">DNA-binding</keyword>
<evidence type="ECO:0000256" key="1">
    <source>
        <dbReference type="ARBA" id="ARBA00023015"/>
    </source>
</evidence>
<dbReference type="EMBL" id="CP116346">
    <property type="protein sequence ID" value="WIT12076.1"/>
    <property type="molecule type" value="Genomic_DNA"/>
</dbReference>
<dbReference type="InterPro" id="IPR036388">
    <property type="entry name" value="WH-like_DNA-bd_sf"/>
</dbReference>
<dbReference type="InterPro" id="IPR018490">
    <property type="entry name" value="cNMP-bd_dom_sf"/>
</dbReference>
<evidence type="ECO:0000313" key="5">
    <source>
        <dbReference type="EMBL" id="WIT12076.1"/>
    </source>
</evidence>
<organism evidence="5 6">
    <name type="scientific">Paucibacter sediminis</name>
    <dbReference type="NCBI Taxonomy" id="3019553"/>
    <lineage>
        <taxon>Bacteria</taxon>
        <taxon>Pseudomonadati</taxon>
        <taxon>Pseudomonadota</taxon>
        <taxon>Betaproteobacteria</taxon>
        <taxon>Burkholderiales</taxon>
        <taxon>Sphaerotilaceae</taxon>
        <taxon>Roseateles</taxon>
    </lineage>
</organism>
<dbReference type="InterPro" id="IPR036390">
    <property type="entry name" value="WH_DNA-bd_sf"/>
</dbReference>
<evidence type="ECO:0000313" key="6">
    <source>
        <dbReference type="Proteomes" id="UP001177769"/>
    </source>
</evidence>
<dbReference type="GO" id="GO:0005829">
    <property type="term" value="C:cytosol"/>
    <property type="evidence" value="ECO:0007669"/>
    <property type="project" value="TreeGrafter"/>
</dbReference>
<dbReference type="CDD" id="cd00038">
    <property type="entry name" value="CAP_ED"/>
    <property type="match status" value="1"/>
</dbReference>
<dbReference type="RefSeq" id="WP_285233166.1">
    <property type="nucleotide sequence ID" value="NZ_CP116346.1"/>
</dbReference>
<dbReference type="InterPro" id="IPR050397">
    <property type="entry name" value="Env_Response_Regulators"/>
</dbReference>
<evidence type="ECO:0000256" key="3">
    <source>
        <dbReference type="ARBA" id="ARBA00023163"/>
    </source>
</evidence>
<evidence type="ECO:0000256" key="2">
    <source>
        <dbReference type="ARBA" id="ARBA00023125"/>
    </source>
</evidence>